<reference evidence="3 4" key="1">
    <citation type="journal article" date="2022" name="Int. J. Syst. Evol. Microbiol.">
        <title>Neobacillus kokaensis sp. nov., isolated from soil.</title>
        <authorList>
            <person name="Yuki K."/>
            <person name="Matsubara H."/>
            <person name="Yamaguchi S."/>
        </authorList>
    </citation>
    <scope>NUCLEOTIDE SEQUENCE [LARGE SCALE GENOMIC DNA]</scope>
    <source>
        <strain evidence="3 4">LOB 377</strain>
    </source>
</reference>
<evidence type="ECO:0000256" key="1">
    <source>
        <dbReference type="ARBA" id="ARBA00005397"/>
    </source>
</evidence>
<protein>
    <submittedName>
        <fullName evidence="3">Adapter protein MecA</fullName>
    </submittedName>
</protein>
<dbReference type="PIRSF" id="PIRSF029008">
    <property type="entry name" value="MecA"/>
    <property type="match status" value="1"/>
</dbReference>
<gene>
    <name evidence="3" type="primary">mecA_1</name>
    <name evidence="3" type="ORF">AM1BK_17020</name>
</gene>
<name>A0ABQ3MZR1_9BACI</name>
<dbReference type="InterPro" id="IPR008681">
    <property type="entry name" value="Neg-reg_MecA"/>
</dbReference>
<dbReference type="PANTHER" id="PTHR39161">
    <property type="entry name" value="ADAPTER PROTEIN MECA"/>
    <property type="match status" value="1"/>
</dbReference>
<accession>A0ABQ3MZR1</accession>
<evidence type="ECO:0000313" key="4">
    <source>
        <dbReference type="Proteomes" id="UP000637074"/>
    </source>
</evidence>
<proteinExistence type="inferred from homology"/>
<comment type="similarity">
    <text evidence="1">Belongs to the MecA family.</text>
</comment>
<dbReference type="RefSeq" id="WP_191271757.1">
    <property type="nucleotide sequence ID" value="NZ_BNDS01000006.1"/>
</dbReference>
<dbReference type="EMBL" id="BNDS01000006">
    <property type="protein sequence ID" value="GHH98159.1"/>
    <property type="molecule type" value="Genomic_DNA"/>
</dbReference>
<evidence type="ECO:0000313" key="3">
    <source>
        <dbReference type="EMBL" id="GHH98159.1"/>
    </source>
</evidence>
<comment type="subunit">
    <text evidence="2">Homodimer.</text>
</comment>
<keyword evidence="4" id="KW-1185">Reference proteome</keyword>
<dbReference type="Proteomes" id="UP000637074">
    <property type="component" value="Unassembled WGS sequence"/>
</dbReference>
<dbReference type="InterPro" id="IPR038471">
    <property type="entry name" value="MecA_C_sf"/>
</dbReference>
<dbReference type="PANTHER" id="PTHR39161:SF2">
    <property type="entry name" value="ADAPTER PROTEIN MECA 2"/>
    <property type="match status" value="1"/>
</dbReference>
<evidence type="ECO:0000256" key="2">
    <source>
        <dbReference type="ARBA" id="ARBA00011738"/>
    </source>
</evidence>
<comment type="caution">
    <text evidence="3">The sequence shown here is derived from an EMBL/GenBank/DDBJ whole genome shotgun (WGS) entry which is preliminary data.</text>
</comment>
<organism evidence="3 4">
    <name type="scientific">Neobacillus kokaensis</name>
    <dbReference type="NCBI Taxonomy" id="2759023"/>
    <lineage>
        <taxon>Bacteria</taxon>
        <taxon>Bacillati</taxon>
        <taxon>Bacillota</taxon>
        <taxon>Bacilli</taxon>
        <taxon>Bacillales</taxon>
        <taxon>Bacillaceae</taxon>
        <taxon>Neobacillus</taxon>
    </lineage>
</organism>
<dbReference type="NCBIfam" id="NF002781">
    <property type="entry name" value="PRK02899.1"/>
    <property type="match status" value="1"/>
</dbReference>
<dbReference type="Pfam" id="PF05389">
    <property type="entry name" value="MecA"/>
    <property type="match status" value="1"/>
</dbReference>
<sequence>MRLERLTANKIKIFLTSDDLMDRGLSKEDIWKDASKWNQLFHDMLEEASMEFNVDIQGTVAVEVFSLQAQGMIMIITVEEFKDSDEALHDGFIEMQVRACGFEKLLFEFTEFEDIINVSKRLSLASLFGGSIFFMHNRYYLLMEDQQETEKNKMAACILSEFGNASILSPHILSEYGKIIMKNKAVETILHYFH</sequence>
<dbReference type="Gene3D" id="3.30.70.1950">
    <property type="match status" value="1"/>
</dbReference>